<dbReference type="GO" id="GO:0031418">
    <property type="term" value="F:L-ascorbic acid binding"/>
    <property type="evidence" value="ECO:0007669"/>
    <property type="project" value="UniProtKB-KW"/>
</dbReference>
<evidence type="ECO:0000313" key="9">
    <source>
        <dbReference type="EMBL" id="OHT24177.1"/>
    </source>
</evidence>
<dbReference type="Pfam" id="PF13640">
    <property type="entry name" value="2OG-FeII_Oxy_3"/>
    <property type="match status" value="1"/>
</dbReference>
<evidence type="ECO:0000256" key="1">
    <source>
        <dbReference type="ARBA" id="ARBA00001961"/>
    </source>
</evidence>
<dbReference type="SMART" id="SM00702">
    <property type="entry name" value="P4Hc"/>
    <property type="match status" value="1"/>
</dbReference>
<dbReference type="RefSeq" id="WP_070927835.1">
    <property type="nucleotide sequence ID" value="NZ_CANMXG010000016.1"/>
</dbReference>
<keyword evidence="6" id="KW-0408">Iron</keyword>
<organism evidence="9 10">
    <name type="scientific">Providencia stuartii</name>
    <dbReference type="NCBI Taxonomy" id="588"/>
    <lineage>
        <taxon>Bacteria</taxon>
        <taxon>Pseudomonadati</taxon>
        <taxon>Pseudomonadota</taxon>
        <taxon>Gammaproteobacteria</taxon>
        <taxon>Enterobacterales</taxon>
        <taxon>Morganellaceae</taxon>
        <taxon>Providencia</taxon>
    </lineage>
</organism>
<dbReference type="InterPro" id="IPR051559">
    <property type="entry name" value="HIF_prolyl_hydroxylases"/>
</dbReference>
<reference evidence="9 10" key="1">
    <citation type="submission" date="2016-03" db="EMBL/GenBank/DDBJ databases">
        <title>Genome sequence of Providencia stuartii strain, isolated from the salivary glands of larval Lucilia sericata.</title>
        <authorList>
            <person name="Yuan Y."/>
            <person name="Zhang Y."/>
            <person name="Fu S."/>
            <person name="Crippen T.L."/>
            <person name="Visi D."/>
            <person name="Benbow M.E."/>
            <person name="Allen M."/>
            <person name="Tomberlin J.K."/>
            <person name="Sze S.-H."/>
            <person name="Tarone A.M."/>
        </authorList>
    </citation>
    <scope>NUCLEOTIDE SEQUENCE [LARGE SCALE GENOMIC DNA]</scope>
    <source>
        <strain evidence="9 10">Crippen</strain>
    </source>
</reference>
<keyword evidence="10" id="KW-1185">Reference proteome</keyword>
<dbReference type="AlphaFoldDB" id="A0A1S1HQ57"/>
<dbReference type="GO" id="GO:0031543">
    <property type="term" value="F:peptidyl-proline dioxygenase activity"/>
    <property type="evidence" value="ECO:0007669"/>
    <property type="project" value="TreeGrafter"/>
</dbReference>
<reference evidence="8" key="2">
    <citation type="submission" date="2024-02" db="EMBL/GenBank/DDBJ databases">
        <authorList>
            <consortium name="Clinical and Environmental Microbiology Branch: Whole genome sequencing antimicrobial resistance pathogens in the healthcare setting"/>
        </authorList>
    </citation>
    <scope>NUCLEOTIDE SEQUENCE</scope>
    <source>
        <strain evidence="8">2021GO-0154</strain>
    </source>
</reference>
<dbReference type="PANTHER" id="PTHR12907">
    <property type="entry name" value="EGL NINE HOMOLOG-RELATED"/>
    <property type="match status" value="1"/>
</dbReference>
<dbReference type="InterPro" id="IPR006620">
    <property type="entry name" value="Pro_4_hyd_alph"/>
</dbReference>
<keyword evidence="4" id="KW-0223">Dioxygenase</keyword>
<dbReference type="EMBL" id="LVIE01000166">
    <property type="protein sequence ID" value="OHT24177.1"/>
    <property type="molecule type" value="Genomic_DNA"/>
</dbReference>
<proteinExistence type="predicted"/>
<dbReference type="Gene3D" id="2.60.120.620">
    <property type="entry name" value="q2cbj1_9rhob like domain"/>
    <property type="match status" value="1"/>
</dbReference>
<dbReference type="GO" id="GO:0008198">
    <property type="term" value="F:ferrous iron binding"/>
    <property type="evidence" value="ECO:0007669"/>
    <property type="project" value="TreeGrafter"/>
</dbReference>
<keyword evidence="2" id="KW-0479">Metal-binding</keyword>
<evidence type="ECO:0000256" key="6">
    <source>
        <dbReference type="ARBA" id="ARBA00023004"/>
    </source>
</evidence>
<keyword evidence="3" id="KW-0847">Vitamin C</keyword>
<comment type="caution">
    <text evidence="9">The sequence shown here is derived from an EMBL/GenBank/DDBJ whole genome shotgun (WGS) entry which is preliminary data.</text>
</comment>
<evidence type="ECO:0000259" key="7">
    <source>
        <dbReference type="PROSITE" id="PS51471"/>
    </source>
</evidence>
<dbReference type="OrthoDB" id="9783171at2"/>
<sequence>MSLNNLIDSLATNGWYVWDDFVTPEQRQAIKDCIPDIALKDARIGNKASLQGNKTIRGDQTVWLEPEMGVPITQYMDKMDTIREELNRQCYMGLRDFETHFCRYPNGAFYKKHIDNFQGQGIRKVTTVIYLNEEWQSGDGGELVVYDLQDQELFRLEPLAGRMIVFMSENFPHEVLPTQKKRESIAGWFLTEKIL</sequence>
<evidence type="ECO:0000256" key="4">
    <source>
        <dbReference type="ARBA" id="ARBA00022964"/>
    </source>
</evidence>
<protein>
    <submittedName>
        <fullName evidence="8">2OG-Fe(II) oxygenase</fullName>
    </submittedName>
    <submittedName>
        <fullName evidence="9">SM-20 protein</fullName>
    </submittedName>
</protein>
<keyword evidence="5" id="KW-0560">Oxidoreductase</keyword>
<dbReference type="PANTHER" id="PTHR12907:SF26">
    <property type="entry name" value="HIF PROLYL HYDROXYLASE, ISOFORM C"/>
    <property type="match status" value="1"/>
</dbReference>
<evidence type="ECO:0000313" key="8">
    <source>
        <dbReference type="EMBL" id="EMJ5133888.1"/>
    </source>
</evidence>
<name>A0A1S1HQ57_PROST</name>
<dbReference type="EMBL" id="ABMABF030000004">
    <property type="protein sequence ID" value="EMJ5133888.1"/>
    <property type="molecule type" value="Genomic_DNA"/>
</dbReference>
<dbReference type="InterPro" id="IPR044862">
    <property type="entry name" value="Pro_4_hyd_alph_FE2OG_OXY"/>
</dbReference>
<dbReference type="Proteomes" id="UP000179588">
    <property type="component" value="Unassembled WGS sequence"/>
</dbReference>
<evidence type="ECO:0000256" key="5">
    <source>
        <dbReference type="ARBA" id="ARBA00023002"/>
    </source>
</evidence>
<accession>A0A1S1HQ57</accession>
<evidence type="ECO:0000256" key="3">
    <source>
        <dbReference type="ARBA" id="ARBA00022896"/>
    </source>
</evidence>
<evidence type="ECO:0000256" key="2">
    <source>
        <dbReference type="ARBA" id="ARBA00022723"/>
    </source>
</evidence>
<gene>
    <name evidence="9" type="ORF">A3Q29_19130</name>
    <name evidence="8" type="ORF">RG298_001592</name>
</gene>
<dbReference type="InterPro" id="IPR005123">
    <property type="entry name" value="Oxoglu/Fe-dep_dioxygenase_dom"/>
</dbReference>
<comment type="cofactor">
    <cofactor evidence="1">
        <name>L-ascorbate</name>
        <dbReference type="ChEBI" id="CHEBI:38290"/>
    </cofactor>
</comment>
<feature type="domain" description="Fe2OG dioxygenase" evidence="7">
    <location>
        <begin position="90"/>
        <end position="191"/>
    </location>
</feature>
<dbReference type="GO" id="GO:0071456">
    <property type="term" value="P:cellular response to hypoxia"/>
    <property type="evidence" value="ECO:0007669"/>
    <property type="project" value="TreeGrafter"/>
</dbReference>
<evidence type="ECO:0000313" key="10">
    <source>
        <dbReference type="Proteomes" id="UP000179588"/>
    </source>
</evidence>
<dbReference type="PROSITE" id="PS51471">
    <property type="entry name" value="FE2OG_OXY"/>
    <property type="match status" value="1"/>
</dbReference>